<dbReference type="AlphaFoldDB" id="A0A1H2PJ67"/>
<dbReference type="RefSeq" id="WP_091903693.1">
    <property type="nucleotide sequence ID" value="NZ_FNLO01000001.1"/>
</dbReference>
<dbReference type="OrthoDB" id="9035799at2"/>
<accession>A0A1H2PJ67</accession>
<dbReference type="STRING" id="1770053.SAMN05216551_101213"/>
<dbReference type="InterPro" id="IPR019029">
    <property type="entry name" value="T3SS_PrgH/EprH-like"/>
</dbReference>
<evidence type="ECO:0000313" key="2">
    <source>
        <dbReference type="EMBL" id="SDV46264.1"/>
    </source>
</evidence>
<dbReference type="GO" id="GO:0016020">
    <property type="term" value="C:membrane"/>
    <property type="evidence" value="ECO:0007669"/>
    <property type="project" value="InterPro"/>
</dbReference>
<evidence type="ECO:0000313" key="3">
    <source>
        <dbReference type="Proteomes" id="UP000243719"/>
    </source>
</evidence>
<reference evidence="3" key="1">
    <citation type="submission" date="2016-09" db="EMBL/GenBank/DDBJ databases">
        <authorList>
            <person name="Varghese N."/>
            <person name="Submissions S."/>
        </authorList>
    </citation>
    <scope>NUCLEOTIDE SEQUENCE [LARGE SCALE GENOMIC DNA]</scope>
    <source>
        <strain evidence="3">JS23</strain>
    </source>
</reference>
<dbReference type="Pfam" id="PF09480">
    <property type="entry name" value="PrgH"/>
    <property type="match status" value="1"/>
</dbReference>
<dbReference type="Gene3D" id="3.30.70.1770">
    <property type="match status" value="1"/>
</dbReference>
<keyword evidence="3" id="KW-1185">Reference proteome</keyword>
<organism evidence="2 3">
    <name type="scientific">Chitinasiproducens palmae</name>
    <dbReference type="NCBI Taxonomy" id="1770053"/>
    <lineage>
        <taxon>Bacteria</taxon>
        <taxon>Pseudomonadati</taxon>
        <taxon>Pseudomonadota</taxon>
        <taxon>Betaproteobacteria</taxon>
        <taxon>Burkholderiales</taxon>
        <taxon>Burkholderiaceae</taxon>
        <taxon>Chitinasiproducens</taxon>
    </lineage>
</organism>
<feature type="region of interest" description="Disordered" evidence="1">
    <location>
        <begin position="197"/>
        <end position="223"/>
    </location>
</feature>
<evidence type="ECO:0000256" key="1">
    <source>
        <dbReference type="SAM" id="MobiDB-lite"/>
    </source>
</evidence>
<dbReference type="Proteomes" id="UP000243719">
    <property type="component" value="Unassembled WGS sequence"/>
</dbReference>
<sequence>MIDRNIELLFALRILSGTMAGTEVPLERDRYLIVAGPGRPGAPPGPARAAGDAGEAPTSVVAPASMNGREAVAADLLDRALTEANGRTVWLAAQTDVALRIDLSDTALSGRFSVTDIGHDTTACFELQRRVSYAGLSFALKPIDAAWEEAVLLPPDASPDAPADASPDALRDASAALASGLSSACASNASLPDGQAGDVAAGAGADASARHAEAPQPPRRAGRLPLRRRLLSAVAMLCVVGSIAAAAARALPGALAERQTERESQTRMVAPPERARGGALLTAAMPQRLAGVEARRSVHQAAMQAGLKPVAIRLASGAGRVVLLDDGTPSPVRARLAARFKAALAGLAPAVPIPELEYVPANAAIAAARALFVQAGIPMREQRHGNGIRLSPAARLDDATRQSMRAPLQHFRAQWGDTLVRIDFEPLRDPRDGKSHLDGRAGYVLLAPGHWYFPDVLKG</sequence>
<name>A0A1H2PJ67_9BURK</name>
<dbReference type="EMBL" id="FNLO01000001">
    <property type="protein sequence ID" value="SDV46264.1"/>
    <property type="molecule type" value="Genomic_DNA"/>
</dbReference>
<proteinExistence type="predicted"/>
<feature type="compositionally biased region" description="Low complexity" evidence="1">
    <location>
        <begin position="197"/>
        <end position="207"/>
    </location>
</feature>
<gene>
    <name evidence="2" type="ORF">SAMN05216551_101213</name>
</gene>
<protein>
    <submittedName>
        <fullName evidence="2">Type III secretion system protein PrgH-EprH (PrgH)</fullName>
    </submittedName>
</protein>